<feature type="transmembrane region" description="Helical" evidence="2">
    <location>
        <begin position="99"/>
        <end position="128"/>
    </location>
</feature>
<keyword evidence="2" id="KW-1133">Transmembrane helix</keyword>
<dbReference type="KEGG" id="zju:107435163"/>
<dbReference type="AlphaFoldDB" id="A0A6P4BSH5"/>
<proteinExistence type="predicted"/>
<sequence>MASLWYCGCAVPMQPLRHFKLISSKVLSRTQMPTKLCPSQNILPTTLNFNWRNKDVLRLQTGQRQFAVYASNTNPSGGDSTEEKSAGTKTSDAAQGPPFLTILAGFLVLFLIVWIVGSIISWLISLIFNFRPK</sequence>
<reference evidence="3" key="1">
    <citation type="submission" date="2025-05" db="UniProtKB">
        <authorList>
            <consortium name="RefSeq"/>
        </authorList>
    </citation>
    <scope>NUCLEOTIDE SEQUENCE [LARGE SCALE GENOMIC DNA]</scope>
</reference>
<organism evidence="3 4">
    <name type="scientific">Ziziphus jujuba</name>
    <name type="common">Chinese jujube</name>
    <name type="synonym">Ziziphus sativa</name>
    <dbReference type="NCBI Taxonomy" id="326968"/>
    <lineage>
        <taxon>Eukaryota</taxon>
        <taxon>Viridiplantae</taxon>
        <taxon>Streptophyta</taxon>
        <taxon>Embryophyta</taxon>
        <taxon>Tracheophyta</taxon>
        <taxon>Spermatophyta</taxon>
        <taxon>Magnoliopsida</taxon>
        <taxon>eudicotyledons</taxon>
        <taxon>Gunneridae</taxon>
        <taxon>Pentapetalae</taxon>
        <taxon>rosids</taxon>
        <taxon>fabids</taxon>
        <taxon>Rosales</taxon>
        <taxon>Rhamnaceae</taxon>
        <taxon>Paliureae</taxon>
        <taxon>Ziziphus</taxon>
    </lineage>
</organism>
<keyword evidence="2" id="KW-0472">Membrane</keyword>
<keyword evidence="2" id="KW-0812">Transmembrane</keyword>
<name>A0A6P4BSH5_ZIZJJ</name>
<gene>
    <name evidence="4" type="primary">LOC107435163</name>
</gene>
<reference evidence="4" key="2">
    <citation type="submission" date="2025-08" db="UniProtKB">
        <authorList>
            <consortium name="RefSeq"/>
        </authorList>
    </citation>
    <scope>IDENTIFICATION</scope>
    <source>
        <tissue evidence="4">Seedling</tissue>
    </source>
</reference>
<evidence type="ECO:0000256" key="1">
    <source>
        <dbReference type="SAM" id="MobiDB-lite"/>
    </source>
</evidence>
<dbReference type="InParanoid" id="A0A6P4BSH5"/>
<dbReference type="Proteomes" id="UP001652623">
    <property type="component" value="Chromosome 1"/>
</dbReference>
<feature type="region of interest" description="Disordered" evidence="1">
    <location>
        <begin position="70"/>
        <end position="95"/>
    </location>
</feature>
<feature type="compositionally biased region" description="Polar residues" evidence="1">
    <location>
        <begin position="70"/>
        <end position="79"/>
    </location>
</feature>
<evidence type="ECO:0000256" key="2">
    <source>
        <dbReference type="SAM" id="Phobius"/>
    </source>
</evidence>
<evidence type="ECO:0000313" key="3">
    <source>
        <dbReference type="Proteomes" id="UP001652623"/>
    </source>
</evidence>
<protein>
    <submittedName>
        <fullName evidence="4">Uncharacterized protein LOC107435163</fullName>
    </submittedName>
</protein>
<keyword evidence="3" id="KW-1185">Reference proteome</keyword>
<dbReference type="RefSeq" id="XP_015902239.3">
    <property type="nucleotide sequence ID" value="XM_016046753.4"/>
</dbReference>
<dbReference type="GeneID" id="107435163"/>
<accession>A0A6P4BSH5</accession>
<evidence type="ECO:0000313" key="4">
    <source>
        <dbReference type="RefSeq" id="XP_015902239.3"/>
    </source>
</evidence>